<dbReference type="Proteomes" id="UP001208570">
    <property type="component" value="Unassembled WGS sequence"/>
</dbReference>
<comment type="subcellular location">
    <subcellularLocation>
        <location evidence="1">Membrane</location>
    </subcellularLocation>
</comment>
<evidence type="ECO:0000313" key="10">
    <source>
        <dbReference type="Proteomes" id="UP001208570"/>
    </source>
</evidence>
<evidence type="ECO:0000259" key="8">
    <source>
        <dbReference type="PROSITE" id="PS50125"/>
    </source>
</evidence>
<keyword evidence="5 7" id="KW-0472">Membrane</keyword>
<dbReference type="EMBL" id="JAODUP010000076">
    <property type="protein sequence ID" value="KAK2163632.1"/>
    <property type="molecule type" value="Genomic_DNA"/>
</dbReference>
<dbReference type="PANTHER" id="PTHR11920:SF499">
    <property type="entry name" value="GUANYLATE CYCLASE DOMAIN-CONTAINING PROTEIN"/>
    <property type="match status" value="1"/>
</dbReference>
<dbReference type="CDD" id="cd07302">
    <property type="entry name" value="CHD"/>
    <property type="match status" value="1"/>
</dbReference>
<dbReference type="SMART" id="SM00044">
    <property type="entry name" value="CYCc"/>
    <property type="match status" value="1"/>
</dbReference>
<keyword evidence="6" id="KW-0456">Lyase</keyword>
<evidence type="ECO:0000256" key="2">
    <source>
        <dbReference type="ARBA" id="ARBA00022692"/>
    </source>
</evidence>
<dbReference type="AlphaFoldDB" id="A0AAD9K2E9"/>
<sequence length="564" mass="63267">MSFMGSVISLDRRSSANSGPISLIRYRLSGRCRLDLRTTCGRRLLLLQLLVFPSIPLILLTSLTAWKLTETAVYARKLARFDDAITEQQHRELAVTALNDELLDTVNVMTDAEDDGDERLRDRYRITDAYHIHDERIADEISRLRATVADLLTNRTVCNCTKNRNATSRRAVCHDVVSGYLSFLTQLSGTEKQSVTGGLPHEIYSHWYAARSLIRIRLNFVENCALGALALGCGDTSGLDNLDYVETFDTAYYHIVDITILDRHLALIFNDTARSDLDRLSSYNYAIGNGLVTNFSAKALTEWNRVCTRFEEVVFPAMNLEIYGGLKTEGIRPAADEAWSMLGFHVFCLLIQLPVLLFIVQNGRNTSVSIFSSVNMFSSRVSEIKKEKYKTEQLLKEMLPKTIARQLLTGRRSGANFYDRVTVSFSDITDFADVSRTSKPVEIVTFLNEVYNFMDSKIECYDVYKVETIGSVYMVASGLPISNGDRHVTEVASMAIDLIRSSKSFNVSHLPGYRLQLRFGIHTGSCCAGVVGNKMPRYCLFGDTVNTASRMQSSCEGNNWVKAG</sequence>
<keyword evidence="2 7" id="KW-0812">Transmembrane</keyword>
<dbReference type="InterPro" id="IPR001054">
    <property type="entry name" value="A/G_cyclase"/>
</dbReference>
<dbReference type="InterPro" id="IPR050401">
    <property type="entry name" value="Cyclic_nucleotide_synthase"/>
</dbReference>
<evidence type="ECO:0000256" key="4">
    <source>
        <dbReference type="ARBA" id="ARBA00022989"/>
    </source>
</evidence>
<dbReference type="GO" id="GO:0004016">
    <property type="term" value="F:adenylate cyclase activity"/>
    <property type="evidence" value="ECO:0007669"/>
    <property type="project" value="TreeGrafter"/>
</dbReference>
<dbReference type="GO" id="GO:0005886">
    <property type="term" value="C:plasma membrane"/>
    <property type="evidence" value="ECO:0007669"/>
    <property type="project" value="TreeGrafter"/>
</dbReference>
<dbReference type="Gene3D" id="3.30.70.1230">
    <property type="entry name" value="Nucleotide cyclase"/>
    <property type="match status" value="1"/>
</dbReference>
<name>A0AAD9K2E9_9ANNE</name>
<evidence type="ECO:0000256" key="7">
    <source>
        <dbReference type="SAM" id="Phobius"/>
    </source>
</evidence>
<accession>A0AAD9K2E9</accession>
<organism evidence="9 10">
    <name type="scientific">Paralvinella palmiformis</name>
    <dbReference type="NCBI Taxonomy" id="53620"/>
    <lineage>
        <taxon>Eukaryota</taxon>
        <taxon>Metazoa</taxon>
        <taxon>Spiralia</taxon>
        <taxon>Lophotrochozoa</taxon>
        <taxon>Annelida</taxon>
        <taxon>Polychaeta</taxon>
        <taxon>Sedentaria</taxon>
        <taxon>Canalipalpata</taxon>
        <taxon>Terebellida</taxon>
        <taxon>Terebelliformia</taxon>
        <taxon>Alvinellidae</taxon>
        <taxon>Paralvinella</taxon>
    </lineage>
</organism>
<dbReference type="SUPFAM" id="SSF55073">
    <property type="entry name" value="Nucleotide cyclase"/>
    <property type="match status" value="1"/>
</dbReference>
<keyword evidence="3" id="KW-0547">Nucleotide-binding</keyword>
<dbReference type="GO" id="GO:0007168">
    <property type="term" value="P:receptor guanylyl cyclase signaling pathway"/>
    <property type="evidence" value="ECO:0007669"/>
    <property type="project" value="TreeGrafter"/>
</dbReference>
<dbReference type="GO" id="GO:0035556">
    <property type="term" value="P:intracellular signal transduction"/>
    <property type="evidence" value="ECO:0007669"/>
    <property type="project" value="InterPro"/>
</dbReference>
<feature type="domain" description="Guanylate cyclase" evidence="8">
    <location>
        <begin position="422"/>
        <end position="552"/>
    </location>
</feature>
<evidence type="ECO:0000256" key="1">
    <source>
        <dbReference type="ARBA" id="ARBA00004370"/>
    </source>
</evidence>
<dbReference type="Gene3D" id="6.10.250.780">
    <property type="match status" value="1"/>
</dbReference>
<dbReference type="GO" id="GO:0000166">
    <property type="term" value="F:nucleotide binding"/>
    <property type="evidence" value="ECO:0007669"/>
    <property type="project" value="UniProtKB-KW"/>
</dbReference>
<evidence type="ECO:0000256" key="3">
    <source>
        <dbReference type="ARBA" id="ARBA00022741"/>
    </source>
</evidence>
<dbReference type="GO" id="GO:0004383">
    <property type="term" value="F:guanylate cyclase activity"/>
    <property type="evidence" value="ECO:0007669"/>
    <property type="project" value="TreeGrafter"/>
</dbReference>
<dbReference type="InterPro" id="IPR029787">
    <property type="entry name" value="Nucleotide_cyclase"/>
</dbReference>
<feature type="transmembrane region" description="Helical" evidence="7">
    <location>
        <begin position="44"/>
        <end position="66"/>
    </location>
</feature>
<dbReference type="Pfam" id="PF00211">
    <property type="entry name" value="Guanylate_cyc"/>
    <property type="match status" value="1"/>
</dbReference>
<evidence type="ECO:0000256" key="5">
    <source>
        <dbReference type="ARBA" id="ARBA00023136"/>
    </source>
</evidence>
<evidence type="ECO:0000256" key="6">
    <source>
        <dbReference type="ARBA" id="ARBA00023239"/>
    </source>
</evidence>
<protein>
    <recommendedName>
        <fullName evidence="8">Guanylate cyclase domain-containing protein</fullName>
    </recommendedName>
</protein>
<dbReference type="FunFam" id="3.30.70.1230:FF:000030">
    <property type="entry name" value="Si:ch211-215j19.12"/>
    <property type="match status" value="1"/>
</dbReference>
<comment type="caution">
    <text evidence="9">The sequence shown here is derived from an EMBL/GenBank/DDBJ whole genome shotgun (WGS) entry which is preliminary data.</text>
</comment>
<evidence type="ECO:0000313" key="9">
    <source>
        <dbReference type="EMBL" id="KAK2163632.1"/>
    </source>
</evidence>
<proteinExistence type="predicted"/>
<gene>
    <name evidence="9" type="ORF">LSH36_76g05005</name>
</gene>
<keyword evidence="10" id="KW-1185">Reference proteome</keyword>
<reference evidence="9" key="1">
    <citation type="journal article" date="2023" name="Mol. Biol. Evol.">
        <title>Third-Generation Sequencing Reveals the Adaptive Role of the Epigenome in Three Deep-Sea Polychaetes.</title>
        <authorList>
            <person name="Perez M."/>
            <person name="Aroh O."/>
            <person name="Sun Y."/>
            <person name="Lan Y."/>
            <person name="Juniper S.K."/>
            <person name="Young C.R."/>
            <person name="Angers B."/>
            <person name="Qian P.Y."/>
        </authorList>
    </citation>
    <scope>NUCLEOTIDE SEQUENCE</scope>
    <source>
        <strain evidence="9">P08H-3</strain>
    </source>
</reference>
<dbReference type="PROSITE" id="PS50125">
    <property type="entry name" value="GUANYLATE_CYCLASE_2"/>
    <property type="match status" value="1"/>
</dbReference>
<keyword evidence="4 7" id="KW-1133">Transmembrane helix</keyword>
<dbReference type="PANTHER" id="PTHR11920">
    <property type="entry name" value="GUANYLYL CYCLASE"/>
    <property type="match status" value="1"/>
</dbReference>
<dbReference type="GO" id="GO:0001653">
    <property type="term" value="F:peptide receptor activity"/>
    <property type="evidence" value="ECO:0007669"/>
    <property type="project" value="TreeGrafter"/>
</dbReference>